<dbReference type="AlphaFoldDB" id="A0A6N8IZB4"/>
<evidence type="ECO:0000313" key="2">
    <source>
        <dbReference type="Proteomes" id="UP000469385"/>
    </source>
</evidence>
<keyword evidence="2" id="KW-1185">Reference proteome</keyword>
<sequence length="331" mass="35969">MLLASYLSHAAAVQRAAARLGIDAWTRMADFSLHLRREGTSLRWRPSFITTTGSGQAYTDQLTPASTGFAGWFPYPLRRWPLATDKARFKHEAQALGLRTPAACHDAGQIGGPYLAKAIHSSFGQGLRGPWPAHDPADPDQQLRADEYYENFLLGVSAKAWCWAGRCLALELVRPAIVTGDGTATLRQLVQALPHAKGRHDWSLVAHLALFAGLDHVDAIVPAQREVAVEYRYGSVYRDPLEPSINALDEARADGLAGQFHDAARRLQAHVPAFDDPAPTLYTLDAVVDAQGQAWFLEMNCNPTVHPHAYEALLATVFGAQPAPAAVLAVA</sequence>
<dbReference type="Proteomes" id="UP000469385">
    <property type="component" value="Unassembled WGS sequence"/>
</dbReference>
<dbReference type="SUPFAM" id="SSF56059">
    <property type="entry name" value="Glutathione synthetase ATP-binding domain-like"/>
    <property type="match status" value="1"/>
</dbReference>
<name>A0A6N8IZB4_9BURK</name>
<protein>
    <recommendedName>
        <fullName evidence="3">ATP-grasp domain-containing protein</fullName>
    </recommendedName>
</protein>
<dbReference type="RefSeq" id="WP_157400303.1">
    <property type="nucleotide sequence ID" value="NZ_WSEL01000009.1"/>
</dbReference>
<evidence type="ECO:0000313" key="1">
    <source>
        <dbReference type="EMBL" id="MVQ32334.1"/>
    </source>
</evidence>
<proteinExistence type="predicted"/>
<evidence type="ECO:0008006" key="3">
    <source>
        <dbReference type="Google" id="ProtNLM"/>
    </source>
</evidence>
<reference evidence="1 2" key="1">
    <citation type="submission" date="2019-12" db="EMBL/GenBank/DDBJ databases">
        <authorList>
            <person name="Huq M.A."/>
        </authorList>
    </citation>
    <scope>NUCLEOTIDE SEQUENCE [LARGE SCALE GENOMIC DNA]</scope>
    <source>
        <strain evidence="1 2">MAH-25</strain>
    </source>
</reference>
<organism evidence="1 2">
    <name type="scientific">Ramlibacter pinisoli</name>
    <dbReference type="NCBI Taxonomy" id="2682844"/>
    <lineage>
        <taxon>Bacteria</taxon>
        <taxon>Pseudomonadati</taxon>
        <taxon>Pseudomonadota</taxon>
        <taxon>Betaproteobacteria</taxon>
        <taxon>Burkholderiales</taxon>
        <taxon>Comamonadaceae</taxon>
        <taxon>Ramlibacter</taxon>
    </lineage>
</organism>
<gene>
    <name evidence="1" type="ORF">GON04_22960</name>
</gene>
<comment type="caution">
    <text evidence="1">The sequence shown here is derived from an EMBL/GenBank/DDBJ whole genome shotgun (WGS) entry which is preliminary data.</text>
</comment>
<dbReference type="EMBL" id="WSEL01000009">
    <property type="protein sequence ID" value="MVQ32334.1"/>
    <property type="molecule type" value="Genomic_DNA"/>
</dbReference>
<accession>A0A6N8IZB4</accession>